<dbReference type="AlphaFoldDB" id="A0A5A9XRW8"/>
<dbReference type="InterPro" id="IPR003593">
    <property type="entry name" value="AAA+_ATPase"/>
</dbReference>
<dbReference type="Gene3D" id="2.70.50.60">
    <property type="entry name" value="abc- transporter (atp binding component) like domain"/>
    <property type="match status" value="1"/>
</dbReference>
<evidence type="ECO:0000259" key="5">
    <source>
        <dbReference type="PROSITE" id="PS50893"/>
    </source>
</evidence>
<protein>
    <submittedName>
        <fullName evidence="6">ABC transporter ATP-binding protein</fullName>
    </submittedName>
</protein>
<evidence type="ECO:0000256" key="4">
    <source>
        <dbReference type="ARBA" id="ARBA00022840"/>
    </source>
</evidence>
<keyword evidence="7" id="KW-1185">Reference proteome</keyword>
<dbReference type="EMBL" id="SRSD01000001">
    <property type="protein sequence ID" value="KAA0895303.1"/>
    <property type="molecule type" value="Genomic_DNA"/>
</dbReference>
<dbReference type="GO" id="GO:0005524">
    <property type="term" value="F:ATP binding"/>
    <property type="evidence" value="ECO:0007669"/>
    <property type="project" value="UniProtKB-KW"/>
</dbReference>
<dbReference type="InterPro" id="IPR027417">
    <property type="entry name" value="P-loop_NTPase"/>
</dbReference>
<evidence type="ECO:0000256" key="3">
    <source>
        <dbReference type="ARBA" id="ARBA00022741"/>
    </source>
</evidence>
<dbReference type="GO" id="GO:0016020">
    <property type="term" value="C:membrane"/>
    <property type="evidence" value="ECO:0007669"/>
    <property type="project" value="InterPro"/>
</dbReference>
<organism evidence="6 7">
    <name type="scientific">Oryzomonas rubra</name>
    <dbReference type="NCBI Taxonomy" id="2509454"/>
    <lineage>
        <taxon>Bacteria</taxon>
        <taxon>Pseudomonadati</taxon>
        <taxon>Thermodesulfobacteriota</taxon>
        <taxon>Desulfuromonadia</taxon>
        <taxon>Geobacterales</taxon>
        <taxon>Geobacteraceae</taxon>
        <taxon>Oryzomonas</taxon>
    </lineage>
</organism>
<evidence type="ECO:0000256" key="2">
    <source>
        <dbReference type="ARBA" id="ARBA00022448"/>
    </source>
</evidence>
<dbReference type="InterPro" id="IPR029439">
    <property type="entry name" value="Wzt_C"/>
</dbReference>
<dbReference type="RefSeq" id="WP_149305883.1">
    <property type="nucleotide sequence ID" value="NZ_SRSD01000001.1"/>
</dbReference>
<dbReference type="Pfam" id="PF14524">
    <property type="entry name" value="Wzt_C"/>
    <property type="match status" value="1"/>
</dbReference>
<dbReference type="GO" id="GO:0140359">
    <property type="term" value="F:ABC-type transporter activity"/>
    <property type="evidence" value="ECO:0007669"/>
    <property type="project" value="InterPro"/>
</dbReference>
<dbReference type="PROSITE" id="PS50893">
    <property type="entry name" value="ABC_TRANSPORTER_2"/>
    <property type="match status" value="1"/>
</dbReference>
<dbReference type="GO" id="GO:0016887">
    <property type="term" value="F:ATP hydrolysis activity"/>
    <property type="evidence" value="ECO:0007669"/>
    <property type="project" value="InterPro"/>
</dbReference>
<proteinExistence type="inferred from homology"/>
<dbReference type="PANTHER" id="PTHR46743">
    <property type="entry name" value="TEICHOIC ACIDS EXPORT ATP-BINDING PROTEIN TAGH"/>
    <property type="match status" value="1"/>
</dbReference>
<gene>
    <name evidence="6" type="ORF">ET418_01935</name>
</gene>
<feature type="domain" description="ABC transporter" evidence="5">
    <location>
        <begin position="26"/>
        <end position="267"/>
    </location>
</feature>
<keyword evidence="4 6" id="KW-0067">ATP-binding</keyword>
<dbReference type="OrthoDB" id="9805130at2"/>
<dbReference type="SMART" id="SM00382">
    <property type="entry name" value="AAA"/>
    <property type="match status" value="1"/>
</dbReference>
<dbReference type="Gene3D" id="3.40.50.300">
    <property type="entry name" value="P-loop containing nucleotide triphosphate hydrolases"/>
    <property type="match status" value="1"/>
</dbReference>
<evidence type="ECO:0000313" key="7">
    <source>
        <dbReference type="Proteomes" id="UP000324298"/>
    </source>
</evidence>
<evidence type="ECO:0000313" key="6">
    <source>
        <dbReference type="EMBL" id="KAA0895303.1"/>
    </source>
</evidence>
<dbReference type="InterPro" id="IPR050683">
    <property type="entry name" value="Bact_Polysacc_Export_ATP-bd"/>
</dbReference>
<comment type="similarity">
    <text evidence="1">Belongs to the ABC transporter superfamily.</text>
</comment>
<dbReference type="InterPro" id="IPR003439">
    <property type="entry name" value="ABC_transporter-like_ATP-bd"/>
</dbReference>
<sequence length="428" mass="47715">MSTVITVENLGKKYLLRHQSGKQPYVALRDVLSDGVRNLGRKLLGQGKATAYSAEQEEFWALKDVSFEVKQGDRIGIIGRNGAGKSTLLKILSRITEPTRGSVRIKGRVASLLEVGTGFHPELTGRENIYLNGAILGMSRAEIKQKFDEIVDFAEIEKFLDTPVKRYSSGMYVRLAFAVAAHLEPEILVVDEVLAVGDAQFQKKCLGKMEDVSAKEGRTVLFVSHNMGAVAELCTSAMVMSEGAIYYHGDVPTSVSRYMSHLSDMLVTVRDLAVWPTRTGSGAARIVRATLTWESGDMERACPALGDTLIISFDVERLPQTAPNDLRLSVAIRTITGVRTLHVANEDDHFTFPEALHTSISVEFPDLRLYPGLYSVSLWVGSNQYVDYDYVQDCLNFEVVQGDRLPRNFKSDWSQGLVYHESRWRNDR</sequence>
<dbReference type="Pfam" id="PF00005">
    <property type="entry name" value="ABC_tran"/>
    <property type="match status" value="1"/>
</dbReference>
<reference evidence="6 7" key="1">
    <citation type="submission" date="2019-04" db="EMBL/GenBank/DDBJ databases">
        <title>Geobacter ruber sp. nov., ferric-reducing bacteria isolated from paddy soil.</title>
        <authorList>
            <person name="Xu Z."/>
            <person name="Masuda Y."/>
            <person name="Itoh H."/>
            <person name="Senoo K."/>
        </authorList>
    </citation>
    <scope>NUCLEOTIDE SEQUENCE [LARGE SCALE GENOMIC DNA]</scope>
    <source>
        <strain evidence="6 7">Red88</strain>
    </source>
</reference>
<name>A0A5A9XRW8_9BACT</name>
<comment type="caution">
    <text evidence="6">The sequence shown here is derived from an EMBL/GenBank/DDBJ whole genome shotgun (WGS) entry which is preliminary data.</text>
</comment>
<keyword evidence="2" id="KW-0813">Transport</keyword>
<dbReference type="Proteomes" id="UP000324298">
    <property type="component" value="Unassembled WGS sequence"/>
</dbReference>
<keyword evidence="3" id="KW-0547">Nucleotide-binding</keyword>
<dbReference type="CDD" id="cd10147">
    <property type="entry name" value="Wzt_C-like"/>
    <property type="match status" value="1"/>
</dbReference>
<dbReference type="SUPFAM" id="SSF52540">
    <property type="entry name" value="P-loop containing nucleoside triphosphate hydrolases"/>
    <property type="match status" value="1"/>
</dbReference>
<dbReference type="CDD" id="cd03220">
    <property type="entry name" value="ABC_KpsT_Wzt"/>
    <property type="match status" value="1"/>
</dbReference>
<evidence type="ECO:0000256" key="1">
    <source>
        <dbReference type="ARBA" id="ARBA00005417"/>
    </source>
</evidence>
<dbReference type="InterPro" id="IPR015860">
    <property type="entry name" value="ABC_transpr_TagH-like"/>
</dbReference>
<dbReference type="PANTHER" id="PTHR46743:SF2">
    <property type="entry name" value="TEICHOIC ACIDS EXPORT ATP-BINDING PROTEIN TAGH"/>
    <property type="match status" value="1"/>
</dbReference>
<accession>A0A5A9XRW8</accession>